<comment type="caution">
    <text evidence="1">The sequence shown here is derived from an EMBL/GenBank/DDBJ whole genome shotgun (WGS) entry which is preliminary data.</text>
</comment>
<organism evidence="1 2">
    <name type="scientific">Novosphingobium endophyticum</name>
    <dbReference type="NCBI Taxonomy" id="1955250"/>
    <lineage>
        <taxon>Bacteria</taxon>
        <taxon>Pseudomonadati</taxon>
        <taxon>Pseudomonadota</taxon>
        <taxon>Alphaproteobacteria</taxon>
        <taxon>Sphingomonadales</taxon>
        <taxon>Sphingomonadaceae</taxon>
        <taxon>Novosphingobium</taxon>
    </lineage>
</organism>
<sequence length="203" mass="22798">MHGFFPVARAGVDPGMCQTRPFYVILRWGKREEEVVRIGWRETLNGVAGSVAPMPKPWPNAYRIRLTEACAARRDLGWWFLAEPSEAYLAARLADSVVASARRQGELPFTLTCEPFPRGELSRPLCEQDVRRTVSDINPRAIMRVSNCTASKPRECMEIAVAKDPAGSEVDTNQWGLQITFVQNDHALEINQVDVSDTQLIIE</sequence>
<name>A0A916TSR5_9SPHN</name>
<proteinExistence type="predicted"/>
<evidence type="ECO:0000313" key="1">
    <source>
        <dbReference type="EMBL" id="GGC01980.1"/>
    </source>
</evidence>
<reference evidence="1" key="1">
    <citation type="journal article" date="2014" name="Int. J. Syst. Evol. Microbiol.">
        <title>Complete genome sequence of Corynebacterium casei LMG S-19264T (=DSM 44701T), isolated from a smear-ripened cheese.</title>
        <authorList>
            <consortium name="US DOE Joint Genome Institute (JGI-PGF)"/>
            <person name="Walter F."/>
            <person name="Albersmeier A."/>
            <person name="Kalinowski J."/>
            <person name="Ruckert C."/>
        </authorList>
    </citation>
    <scope>NUCLEOTIDE SEQUENCE</scope>
    <source>
        <strain evidence="1">CGMCC 1.15095</strain>
    </source>
</reference>
<dbReference type="AlphaFoldDB" id="A0A916TSR5"/>
<gene>
    <name evidence="1" type="ORF">GCM10011494_20620</name>
</gene>
<evidence type="ECO:0000313" key="2">
    <source>
        <dbReference type="Proteomes" id="UP000608154"/>
    </source>
</evidence>
<keyword evidence="2" id="KW-1185">Reference proteome</keyword>
<protein>
    <submittedName>
        <fullName evidence="1">Uncharacterized protein</fullName>
    </submittedName>
</protein>
<dbReference type="EMBL" id="BMHK01000012">
    <property type="protein sequence ID" value="GGC01980.1"/>
    <property type="molecule type" value="Genomic_DNA"/>
</dbReference>
<dbReference type="Proteomes" id="UP000608154">
    <property type="component" value="Unassembled WGS sequence"/>
</dbReference>
<accession>A0A916TSR5</accession>
<reference evidence="1" key="2">
    <citation type="submission" date="2020-09" db="EMBL/GenBank/DDBJ databases">
        <authorList>
            <person name="Sun Q."/>
            <person name="Zhou Y."/>
        </authorList>
    </citation>
    <scope>NUCLEOTIDE SEQUENCE</scope>
    <source>
        <strain evidence="1">CGMCC 1.15095</strain>
    </source>
</reference>